<name>A0AAD2G3R6_9STRA</name>
<organism evidence="2 3">
    <name type="scientific">Cylindrotheca closterium</name>
    <dbReference type="NCBI Taxonomy" id="2856"/>
    <lineage>
        <taxon>Eukaryota</taxon>
        <taxon>Sar</taxon>
        <taxon>Stramenopiles</taxon>
        <taxon>Ochrophyta</taxon>
        <taxon>Bacillariophyta</taxon>
        <taxon>Bacillariophyceae</taxon>
        <taxon>Bacillariophycidae</taxon>
        <taxon>Bacillariales</taxon>
        <taxon>Bacillariaceae</taxon>
        <taxon>Cylindrotheca</taxon>
    </lineage>
</organism>
<protein>
    <submittedName>
        <fullName evidence="2">Uncharacterized protein</fullName>
    </submittedName>
</protein>
<accession>A0AAD2G3R6</accession>
<evidence type="ECO:0000313" key="3">
    <source>
        <dbReference type="Proteomes" id="UP001295423"/>
    </source>
</evidence>
<sequence>MEQAESNDAAMDANTPIHEKQISSNIHAEDNNESDGDDSSIGVPLISVAHDEMLPAMKEKVERPPDGLQWNDSAIVDCWNVAIQGHDNPEPAEWRAPSLVNQQDMELLTNWRPKSLSIPIWAVDPFSHSETSYR</sequence>
<dbReference type="Proteomes" id="UP001295423">
    <property type="component" value="Unassembled WGS sequence"/>
</dbReference>
<comment type="caution">
    <text evidence="2">The sequence shown here is derived from an EMBL/GenBank/DDBJ whole genome shotgun (WGS) entry which is preliminary data.</text>
</comment>
<feature type="region of interest" description="Disordered" evidence="1">
    <location>
        <begin position="1"/>
        <end position="43"/>
    </location>
</feature>
<reference evidence="2" key="1">
    <citation type="submission" date="2023-08" db="EMBL/GenBank/DDBJ databases">
        <authorList>
            <person name="Audoor S."/>
            <person name="Bilcke G."/>
        </authorList>
    </citation>
    <scope>NUCLEOTIDE SEQUENCE</scope>
</reference>
<dbReference type="AlphaFoldDB" id="A0AAD2G3R6"/>
<gene>
    <name evidence="2" type="ORF">CYCCA115_LOCUS18536</name>
</gene>
<keyword evidence="3" id="KW-1185">Reference proteome</keyword>
<evidence type="ECO:0000313" key="2">
    <source>
        <dbReference type="EMBL" id="CAJ1960120.1"/>
    </source>
</evidence>
<evidence type="ECO:0000256" key="1">
    <source>
        <dbReference type="SAM" id="MobiDB-lite"/>
    </source>
</evidence>
<dbReference type="EMBL" id="CAKOGP040002047">
    <property type="protein sequence ID" value="CAJ1960120.1"/>
    <property type="molecule type" value="Genomic_DNA"/>
</dbReference>
<proteinExistence type="predicted"/>